<name>D9PUT1_METTM</name>
<dbReference type="GeneID" id="9704083"/>
<dbReference type="SUPFAM" id="SSF51905">
    <property type="entry name" value="FAD/NAD(P)-binding domain"/>
    <property type="match status" value="1"/>
</dbReference>
<dbReference type="InterPro" id="IPR014105">
    <property type="entry name" value="Carotenoid/retinoid_OxRdtase"/>
</dbReference>
<organism evidence="5 6">
    <name type="scientific">Methanothermobacter marburgensis (strain ATCC BAA-927 / DSM 2133 / JCM 14651 / NBRC 100331 / OCM 82 / Marburg)</name>
    <name type="common">Methanobacterium thermoautotrophicum</name>
    <dbReference type="NCBI Taxonomy" id="79929"/>
    <lineage>
        <taxon>Archaea</taxon>
        <taxon>Methanobacteriati</taxon>
        <taxon>Methanobacteriota</taxon>
        <taxon>Methanomada group</taxon>
        <taxon>Methanobacteria</taxon>
        <taxon>Methanobacteriales</taxon>
        <taxon>Methanobacteriaceae</taxon>
        <taxon>Methanothermobacter</taxon>
    </lineage>
</organism>
<evidence type="ECO:0000313" key="5">
    <source>
        <dbReference type="EMBL" id="ADL57978.1"/>
    </source>
</evidence>
<accession>D9PUT1</accession>
<dbReference type="PaxDb" id="79929-MTBMA_c03770"/>
<feature type="domain" description="Amine oxidase" evidence="4">
    <location>
        <begin position="11"/>
        <end position="486"/>
    </location>
</feature>
<evidence type="ECO:0000259" key="4">
    <source>
        <dbReference type="Pfam" id="PF01593"/>
    </source>
</evidence>
<dbReference type="KEGG" id="mmg:MTBMA_c03770"/>
<evidence type="ECO:0000256" key="2">
    <source>
        <dbReference type="ARBA" id="ARBA00022746"/>
    </source>
</evidence>
<reference key="1">
    <citation type="submission" date="2009-08" db="EMBL/GenBank/DDBJ databases">
        <title>The genome sequence of Methanothermobacter marburgensis.</title>
        <authorList>
            <person name="Kaster A."/>
            <person name="Seedorf H."/>
            <person name="Goenrich M."/>
            <person name="Wiezer A."/>
            <person name="Liesegang H."/>
            <person name="Thauer R."/>
            <person name="Gottschalk G."/>
        </authorList>
    </citation>
    <scope>NUCLEOTIDE SEQUENCE</scope>
    <source>
        <strain>Marburg</strain>
    </source>
</reference>
<dbReference type="STRING" id="79929.MTBMA_c03770"/>
<dbReference type="RefSeq" id="WP_013295205.1">
    <property type="nucleotide sequence ID" value="NC_014408.1"/>
</dbReference>
<dbReference type="GO" id="GO:0016491">
    <property type="term" value="F:oxidoreductase activity"/>
    <property type="evidence" value="ECO:0007669"/>
    <property type="project" value="UniProtKB-KW"/>
</dbReference>
<evidence type="ECO:0000313" key="6">
    <source>
        <dbReference type="Proteomes" id="UP000000345"/>
    </source>
</evidence>
<dbReference type="PANTHER" id="PTHR43734">
    <property type="entry name" value="PHYTOENE DESATURASE"/>
    <property type="match status" value="1"/>
</dbReference>
<keyword evidence="2" id="KW-0125">Carotenoid biosynthesis</keyword>
<dbReference type="EMBL" id="CP001710">
    <property type="protein sequence ID" value="ADL57978.1"/>
    <property type="molecule type" value="Genomic_DNA"/>
</dbReference>
<keyword evidence="3" id="KW-0560">Oxidoreductase</keyword>
<dbReference type="InterPro" id="IPR036188">
    <property type="entry name" value="FAD/NAD-bd_sf"/>
</dbReference>
<comment type="pathway">
    <text evidence="1">Carotenoid biosynthesis.</text>
</comment>
<sequence length="491" mass="56030">MRIVIVGAGFGGLSAAALLARGGMDVTVIEKNEGPGGRASVYGEGGFTFDMGPSWYLMPDIFENFFAEFRRKPEDFYSLKQLDPAYRVFFDDDKVVNVSSDIERNYELFDSFEENGGEKLREYLHSAGELYDSVVKEMLYRDYRSILDFLNGKLLLQGIRLNILESLEHFVNKRFESDEARKILQYSIGFLGSAPQDTPSMYHIMSHIDMTLGVFYPEGGIRRVAESIYELALDNGAEFHFNEEVKRIEVTDKMATSVVTDRNIHDADAVLVNADYPHSELELLDADHRTYDENYWNSRVLAPSAFVAYVGVDRTVDALDHHNLFLERDWADKFQQVFDPEKASWPDRPSYYVNVPSRTDTTAAPEGSDTLFILVPLAPGMEDNQELREGLYSRVMDDLEGRTGMKIRDHVVVKRIFAINDFRERYNAYRGTALGLSHTLRQTALWRPAHKSKKVKNLYYTGQYTHPGIGVPMTLISSQIVCREILEEMGE</sequence>
<dbReference type="PATRIC" id="fig|79929.8.peg.366"/>
<dbReference type="OrthoDB" id="40741at2157"/>
<reference evidence="5 6" key="2">
    <citation type="journal article" date="2010" name="J. Bacteriol.">
        <title>Complete genome sequence of Methanothermobacter marburgensis, a methanoarchaeon model organism.</title>
        <authorList>
            <person name="Liesegang H."/>
            <person name="Kaster A.K."/>
            <person name="Wiezer A."/>
            <person name="Goenrich M."/>
            <person name="Wollherr A."/>
            <person name="Seedorf H."/>
            <person name="Gottschalk G."/>
            <person name="Thauer R.K."/>
        </authorList>
    </citation>
    <scope>NUCLEOTIDE SEQUENCE [LARGE SCALE GENOMIC DNA]</scope>
    <source>
        <strain evidence="6">ATCC BAA-927 / DSM 2133 / JCM 14651 / NBRC 100331 / OCM 82 / Marburg</strain>
    </source>
</reference>
<dbReference type="InterPro" id="IPR002937">
    <property type="entry name" value="Amino_oxidase"/>
</dbReference>
<dbReference type="Proteomes" id="UP000000345">
    <property type="component" value="Chromosome"/>
</dbReference>
<dbReference type="PANTHER" id="PTHR43734:SF1">
    <property type="entry name" value="PHYTOENE DESATURASE"/>
    <property type="match status" value="1"/>
</dbReference>
<dbReference type="GeneID" id="43708407"/>
<dbReference type="AlphaFoldDB" id="D9PUT1"/>
<evidence type="ECO:0000256" key="1">
    <source>
        <dbReference type="ARBA" id="ARBA00004829"/>
    </source>
</evidence>
<dbReference type="NCBIfam" id="TIGR02734">
    <property type="entry name" value="crtI_fam"/>
    <property type="match status" value="1"/>
</dbReference>
<dbReference type="GO" id="GO:0016117">
    <property type="term" value="P:carotenoid biosynthetic process"/>
    <property type="evidence" value="ECO:0007669"/>
    <property type="project" value="UniProtKB-KW"/>
</dbReference>
<proteinExistence type="predicted"/>
<gene>
    <name evidence="5" type="ordered locus">MTBMA_c03770</name>
</gene>
<protein>
    <submittedName>
        <fullName evidence="5">Phytoene dehydrogenase-related protein</fullName>
    </submittedName>
</protein>
<keyword evidence="6" id="KW-1185">Reference proteome</keyword>
<dbReference type="Gene3D" id="3.50.50.60">
    <property type="entry name" value="FAD/NAD(P)-binding domain"/>
    <property type="match status" value="2"/>
</dbReference>
<dbReference type="HOGENOM" id="CLU_019722_2_1_2"/>
<dbReference type="Pfam" id="PF01593">
    <property type="entry name" value="Amino_oxidase"/>
    <property type="match status" value="1"/>
</dbReference>
<evidence type="ECO:0000256" key="3">
    <source>
        <dbReference type="ARBA" id="ARBA00023002"/>
    </source>
</evidence>